<dbReference type="PANTHER" id="PTHR33473:SF17">
    <property type="entry name" value="ATP-DEPENDENT CLP PROTEASE ADAPTER PROTEIN CLPS1, CHLOROPLASTIC"/>
    <property type="match status" value="1"/>
</dbReference>
<organism evidence="2 3">
    <name type="scientific">Cylindrotheca closterium</name>
    <dbReference type="NCBI Taxonomy" id="2856"/>
    <lineage>
        <taxon>Eukaryota</taxon>
        <taxon>Sar</taxon>
        <taxon>Stramenopiles</taxon>
        <taxon>Ochrophyta</taxon>
        <taxon>Bacillariophyta</taxon>
        <taxon>Bacillariophyceae</taxon>
        <taxon>Bacillariophycidae</taxon>
        <taxon>Bacillariales</taxon>
        <taxon>Bacillariaceae</taxon>
        <taxon>Cylindrotheca</taxon>
    </lineage>
</organism>
<dbReference type="AlphaFoldDB" id="A0AAD2JJJ1"/>
<protein>
    <recommendedName>
        <fullName evidence="1">Adaptor protein ClpS core domain-containing protein</fullName>
    </recommendedName>
</protein>
<dbReference type="Proteomes" id="UP001295423">
    <property type="component" value="Unassembled WGS sequence"/>
</dbReference>
<dbReference type="GO" id="GO:0030163">
    <property type="term" value="P:protein catabolic process"/>
    <property type="evidence" value="ECO:0007669"/>
    <property type="project" value="InterPro"/>
</dbReference>
<keyword evidence="3" id="KW-1185">Reference proteome</keyword>
<gene>
    <name evidence="2" type="ORF">CYCCA115_LOCUS15819</name>
</gene>
<dbReference type="Gene3D" id="3.30.1390.10">
    <property type="match status" value="1"/>
</dbReference>
<sequence length="189" mass="21532">MHDAIQRKESAASNEHYTYEKHPYRVYTKEISIIHLSMSLSTSRFFAILILALFGFSQSFQIATQQRIQRHITTSSQRLSAAGPATLDPETIEKVDKEDAIEFEDKEDPGTWEVRLYNDPFNKREFVARCLSTICGKSDTESYQIMMQAHKNGMGVIGVYAFEVAELYYASLQDNGLMVEMVPVGDDDK</sequence>
<evidence type="ECO:0000313" key="3">
    <source>
        <dbReference type="Proteomes" id="UP001295423"/>
    </source>
</evidence>
<dbReference type="GO" id="GO:0006508">
    <property type="term" value="P:proteolysis"/>
    <property type="evidence" value="ECO:0007669"/>
    <property type="project" value="InterPro"/>
</dbReference>
<dbReference type="PANTHER" id="PTHR33473">
    <property type="entry name" value="ATP-DEPENDENT CLP PROTEASE ADAPTER PROTEIN CLPS1, CHLOROPLASTIC"/>
    <property type="match status" value="1"/>
</dbReference>
<accession>A0AAD2JJJ1</accession>
<comment type="caution">
    <text evidence="2">The sequence shown here is derived from an EMBL/GenBank/DDBJ whole genome shotgun (WGS) entry which is preliminary data.</text>
</comment>
<dbReference type="InterPro" id="IPR003769">
    <property type="entry name" value="ClpS_core"/>
</dbReference>
<feature type="domain" description="Adaptor protein ClpS core" evidence="1">
    <location>
        <begin position="108"/>
        <end position="177"/>
    </location>
</feature>
<dbReference type="InterPro" id="IPR014719">
    <property type="entry name" value="Ribosomal_bL12_C/ClpS-like"/>
</dbReference>
<dbReference type="InterPro" id="IPR022935">
    <property type="entry name" value="ClpS"/>
</dbReference>
<dbReference type="SUPFAM" id="SSF54736">
    <property type="entry name" value="ClpS-like"/>
    <property type="match status" value="1"/>
</dbReference>
<evidence type="ECO:0000313" key="2">
    <source>
        <dbReference type="EMBL" id="CAJ1955581.1"/>
    </source>
</evidence>
<evidence type="ECO:0000259" key="1">
    <source>
        <dbReference type="Pfam" id="PF02617"/>
    </source>
</evidence>
<dbReference type="Pfam" id="PF02617">
    <property type="entry name" value="ClpS"/>
    <property type="match status" value="1"/>
</dbReference>
<proteinExistence type="inferred from homology"/>
<dbReference type="EMBL" id="CAKOGP040001892">
    <property type="protein sequence ID" value="CAJ1955581.1"/>
    <property type="molecule type" value="Genomic_DNA"/>
</dbReference>
<name>A0AAD2JJJ1_9STRA</name>
<reference evidence="2" key="1">
    <citation type="submission" date="2023-08" db="EMBL/GenBank/DDBJ databases">
        <authorList>
            <person name="Audoor S."/>
            <person name="Bilcke G."/>
        </authorList>
    </citation>
    <scope>NUCLEOTIDE SEQUENCE</scope>
</reference>
<dbReference type="HAMAP" id="MF_00302">
    <property type="entry name" value="ClpS"/>
    <property type="match status" value="1"/>
</dbReference>